<dbReference type="EC" id="7.1.1.8" evidence="5 20"/>
<keyword evidence="16" id="KW-0411">Iron-sulfur</keyword>
<keyword evidence="12" id="KW-1278">Translocase</keyword>
<keyword evidence="9 20" id="KW-0812">Transmembrane</keyword>
<keyword evidence="15" id="KW-0408">Iron</keyword>
<keyword evidence="18" id="KW-1015">Disulfide bond</keyword>
<evidence type="ECO:0000256" key="3">
    <source>
        <dbReference type="ARBA" id="ARBA00010651"/>
    </source>
</evidence>
<comment type="similarity">
    <text evidence="3">Belongs to the Rieske iron-sulfur protein family.</text>
</comment>
<evidence type="ECO:0000256" key="21">
    <source>
        <dbReference type="RuleBase" id="RU004497"/>
    </source>
</evidence>
<comment type="cofactor">
    <cofactor evidence="20">
        <name>[2Fe-2S] cluster</name>
        <dbReference type="ChEBI" id="CHEBI:190135"/>
    </cofactor>
    <text evidence="20">Binds 1 [2Fe-2S] cluster per subunit.</text>
</comment>
<evidence type="ECO:0000256" key="18">
    <source>
        <dbReference type="ARBA" id="ARBA00023157"/>
    </source>
</evidence>
<dbReference type="FunFam" id="2.102.10.10:FF:000001">
    <property type="entry name" value="Cytochrome b-c1 complex subunit Rieske, mitochondrial"/>
    <property type="match status" value="1"/>
</dbReference>
<dbReference type="OrthoDB" id="9767869at2"/>
<dbReference type="GO" id="GO:0051537">
    <property type="term" value="F:2 iron, 2 sulfur cluster binding"/>
    <property type="evidence" value="ECO:0007669"/>
    <property type="project" value="UniProtKB-KW"/>
</dbReference>
<dbReference type="InterPro" id="IPR036922">
    <property type="entry name" value="Rieske_2Fe-2S_sf"/>
</dbReference>
<sequence>MATVEHSDGTLAAAPDDGMRRRDFINIAAVSFAGVGAVATLYPLINQMNPSADVLALASIEVDVSQIQPGQAIKTIFRKQPLFVRHLTPAEIQAANAVPTGDLRDPQTLAERTQPGKAEWLVTMGVCTHLGCVPLGAAEGENRGAYGGYFCPCHGSHYDTAGRIRKGPAPKNLEVPDYKFASDTVITVGEVA</sequence>
<evidence type="ECO:0000256" key="20">
    <source>
        <dbReference type="RuleBase" id="RU004494"/>
    </source>
</evidence>
<keyword evidence="14 20" id="KW-1133">Transmembrane helix</keyword>
<dbReference type="PROSITE" id="PS51296">
    <property type="entry name" value="RIESKE"/>
    <property type="match status" value="1"/>
</dbReference>
<dbReference type="InterPro" id="IPR005805">
    <property type="entry name" value="Rieske_Fe-S_prot_C"/>
</dbReference>
<keyword evidence="10" id="KW-0001">2Fe-2S</keyword>
<comment type="miscellaneous">
    <text evidence="20">The Rieske protein is a high potential 2Fe-2S protein.</text>
</comment>
<dbReference type="NCBIfam" id="TIGR01416">
    <property type="entry name" value="Rieske_proteo"/>
    <property type="match status" value="1"/>
</dbReference>
<dbReference type="Pfam" id="PF10399">
    <property type="entry name" value="UCR_Fe-S_N"/>
    <property type="match status" value="1"/>
</dbReference>
<comment type="subcellular location">
    <subcellularLocation>
        <location evidence="2">Cell membrane</location>
        <topology evidence="2">Single-pass membrane protein</topology>
    </subcellularLocation>
</comment>
<keyword evidence="7 20" id="KW-0813">Transport</keyword>
<reference evidence="23 24" key="1">
    <citation type="submission" date="2019-03" db="EMBL/GenBank/DDBJ databases">
        <title>Genome sequence of Sphingomonas sp. 17J27-24.</title>
        <authorList>
            <person name="Kim M."/>
            <person name="Maeng S."/>
            <person name="Sathiyaraj S."/>
        </authorList>
    </citation>
    <scope>NUCLEOTIDE SEQUENCE [LARGE SCALE GENOMIC DNA]</scope>
    <source>
        <strain evidence="23 24">17J27-24</strain>
    </source>
</reference>
<dbReference type="SUPFAM" id="SSF50022">
    <property type="entry name" value="ISP domain"/>
    <property type="match status" value="1"/>
</dbReference>
<evidence type="ECO:0000259" key="22">
    <source>
        <dbReference type="PROSITE" id="PS51296"/>
    </source>
</evidence>
<feature type="transmembrane region" description="Helical" evidence="20">
    <location>
        <begin position="24"/>
        <end position="45"/>
    </location>
</feature>
<dbReference type="EMBL" id="SPDV01000022">
    <property type="protein sequence ID" value="TFI57850.1"/>
    <property type="molecule type" value="Genomic_DNA"/>
</dbReference>
<dbReference type="GO" id="GO:0005886">
    <property type="term" value="C:plasma membrane"/>
    <property type="evidence" value="ECO:0007669"/>
    <property type="project" value="UniProtKB-SubCell"/>
</dbReference>
<comment type="caution">
    <text evidence="23">The sequence shown here is derived from an EMBL/GenBank/DDBJ whole genome shotgun (WGS) entry which is preliminary data.</text>
</comment>
<dbReference type="GO" id="GO:0008121">
    <property type="term" value="F:quinol-cytochrome-c reductase activity"/>
    <property type="evidence" value="ECO:0007669"/>
    <property type="project" value="UniProtKB-EC"/>
</dbReference>
<evidence type="ECO:0000313" key="24">
    <source>
        <dbReference type="Proteomes" id="UP000298213"/>
    </source>
</evidence>
<dbReference type="GO" id="GO:0016491">
    <property type="term" value="F:oxidoreductase activity"/>
    <property type="evidence" value="ECO:0007669"/>
    <property type="project" value="UniProtKB-KW"/>
</dbReference>
<organism evidence="23 24">
    <name type="scientific">Sphingomonas parva</name>
    <dbReference type="NCBI Taxonomy" id="2555898"/>
    <lineage>
        <taxon>Bacteria</taxon>
        <taxon>Pseudomonadati</taxon>
        <taxon>Pseudomonadota</taxon>
        <taxon>Alphaproteobacteria</taxon>
        <taxon>Sphingomonadales</taxon>
        <taxon>Sphingomonadaceae</taxon>
        <taxon>Sphingomonas</taxon>
    </lineage>
</organism>
<dbReference type="InterPro" id="IPR014349">
    <property type="entry name" value="Rieske_Fe-S_prot"/>
</dbReference>
<keyword evidence="23" id="KW-0560">Oxidoreductase</keyword>
<evidence type="ECO:0000256" key="1">
    <source>
        <dbReference type="ARBA" id="ARBA00002444"/>
    </source>
</evidence>
<dbReference type="CDD" id="cd03470">
    <property type="entry name" value="Rieske_cytochrome_bc1"/>
    <property type="match status" value="1"/>
</dbReference>
<comment type="subunit">
    <text evidence="4 21">The main subunits of complex b-c1 are: cytochrome b, cytochrome c1 and the Rieske protein.</text>
</comment>
<evidence type="ECO:0000256" key="9">
    <source>
        <dbReference type="ARBA" id="ARBA00022692"/>
    </source>
</evidence>
<evidence type="ECO:0000256" key="4">
    <source>
        <dbReference type="ARBA" id="ARBA00011649"/>
    </source>
</evidence>
<evidence type="ECO:0000256" key="10">
    <source>
        <dbReference type="ARBA" id="ARBA00022714"/>
    </source>
</evidence>
<proteinExistence type="inferred from homology"/>
<evidence type="ECO:0000313" key="23">
    <source>
        <dbReference type="EMBL" id="TFI57850.1"/>
    </source>
</evidence>
<evidence type="ECO:0000256" key="13">
    <source>
        <dbReference type="ARBA" id="ARBA00022982"/>
    </source>
</evidence>
<evidence type="ECO:0000256" key="12">
    <source>
        <dbReference type="ARBA" id="ARBA00022967"/>
    </source>
</evidence>
<evidence type="ECO:0000256" key="6">
    <source>
        <dbReference type="ARBA" id="ARBA00019816"/>
    </source>
</evidence>
<dbReference type="Gene3D" id="1.20.5.510">
    <property type="entry name" value="Single helix bin"/>
    <property type="match status" value="1"/>
</dbReference>
<dbReference type="Gene3D" id="2.102.10.10">
    <property type="entry name" value="Rieske [2Fe-2S] iron-sulphur domain"/>
    <property type="match status" value="1"/>
</dbReference>
<keyword evidence="13 20" id="KW-0249">Electron transport</keyword>
<evidence type="ECO:0000256" key="8">
    <source>
        <dbReference type="ARBA" id="ARBA00022475"/>
    </source>
</evidence>
<keyword evidence="8" id="KW-1003">Cell membrane</keyword>
<dbReference type="InterPro" id="IPR017941">
    <property type="entry name" value="Rieske_2Fe-2S"/>
</dbReference>
<evidence type="ECO:0000256" key="7">
    <source>
        <dbReference type="ARBA" id="ARBA00022448"/>
    </source>
</evidence>
<keyword evidence="24" id="KW-1185">Reference proteome</keyword>
<evidence type="ECO:0000256" key="11">
    <source>
        <dbReference type="ARBA" id="ARBA00022723"/>
    </source>
</evidence>
<protein>
    <recommendedName>
        <fullName evidence="6 20">Ubiquinol-cytochrome c reductase iron-sulfur subunit</fullName>
        <ecNumber evidence="5 20">7.1.1.8</ecNumber>
    </recommendedName>
</protein>
<evidence type="ECO:0000256" key="5">
    <source>
        <dbReference type="ARBA" id="ARBA00012951"/>
    </source>
</evidence>
<comment type="function">
    <text evidence="1">Component of the ubiquinol-cytochrome c reductase complex (complex III or cytochrome b-c1 complex), which is a respiratory chain that generates an electrochemical potential coupled to ATP synthesis.</text>
</comment>
<keyword evidence="17 20" id="KW-0472">Membrane</keyword>
<dbReference type="InterPro" id="IPR019470">
    <property type="entry name" value="Ubiq_cytC_Rdtase_Fe-S_su_TAT"/>
</dbReference>
<dbReference type="RefSeq" id="WP_135087351.1">
    <property type="nucleotide sequence ID" value="NZ_SPDV01000022.1"/>
</dbReference>
<dbReference type="PRINTS" id="PR00162">
    <property type="entry name" value="RIESKE"/>
</dbReference>
<dbReference type="GO" id="GO:0046872">
    <property type="term" value="F:metal ion binding"/>
    <property type="evidence" value="ECO:0007669"/>
    <property type="project" value="UniProtKB-KW"/>
</dbReference>
<evidence type="ECO:0000256" key="14">
    <source>
        <dbReference type="ARBA" id="ARBA00022989"/>
    </source>
</evidence>
<dbReference type="Pfam" id="PF00355">
    <property type="entry name" value="Rieske"/>
    <property type="match status" value="1"/>
</dbReference>
<evidence type="ECO:0000256" key="2">
    <source>
        <dbReference type="ARBA" id="ARBA00004162"/>
    </source>
</evidence>
<keyword evidence="11" id="KW-0479">Metal-binding</keyword>
<evidence type="ECO:0000256" key="16">
    <source>
        <dbReference type="ARBA" id="ARBA00023014"/>
    </source>
</evidence>
<evidence type="ECO:0000256" key="19">
    <source>
        <dbReference type="ARBA" id="ARBA00029351"/>
    </source>
</evidence>
<dbReference type="InterPro" id="IPR006317">
    <property type="entry name" value="Ubiquinol_cyt_c_Rdtase_Fe-S-su"/>
</dbReference>
<dbReference type="Proteomes" id="UP000298213">
    <property type="component" value="Unassembled WGS sequence"/>
</dbReference>
<dbReference type="AlphaFoldDB" id="A0A4Y8ZPA9"/>
<name>A0A4Y8ZPA9_9SPHN</name>
<evidence type="ECO:0000256" key="15">
    <source>
        <dbReference type="ARBA" id="ARBA00023004"/>
    </source>
</evidence>
<evidence type="ECO:0000256" key="17">
    <source>
        <dbReference type="ARBA" id="ARBA00023136"/>
    </source>
</evidence>
<gene>
    <name evidence="23" type="primary">petA</name>
    <name evidence="23" type="ORF">E2493_12715</name>
</gene>
<dbReference type="PANTHER" id="PTHR10134">
    <property type="entry name" value="CYTOCHROME B-C1 COMPLEX SUBUNIT RIESKE, MITOCHONDRIAL"/>
    <property type="match status" value="1"/>
</dbReference>
<comment type="catalytic activity">
    <reaction evidence="19 20">
        <text>a quinol + 2 Fe(III)-[cytochrome c](out) = a quinone + 2 Fe(II)-[cytochrome c](out) + 2 H(+)(out)</text>
        <dbReference type="Rhea" id="RHEA:11484"/>
        <dbReference type="Rhea" id="RHEA-COMP:10350"/>
        <dbReference type="Rhea" id="RHEA-COMP:14399"/>
        <dbReference type="ChEBI" id="CHEBI:15378"/>
        <dbReference type="ChEBI" id="CHEBI:24646"/>
        <dbReference type="ChEBI" id="CHEBI:29033"/>
        <dbReference type="ChEBI" id="CHEBI:29034"/>
        <dbReference type="ChEBI" id="CHEBI:132124"/>
        <dbReference type="EC" id="7.1.1.8"/>
    </reaction>
</comment>
<feature type="domain" description="Rieske" evidence="22">
    <location>
        <begin position="89"/>
        <end position="187"/>
    </location>
</feature>
<accession>A0A4Y8ZPA9</accession>